<feature type="region of interest" description="Disordered" evidence="1">
    <location>
        <begin position="1"/>
        <end position="36"/>
    </location>
</feature>
<dbReference type="Gene3D" id="2.160.10.10">
    <property type="entry name" value="Hexapeptide repeat proteins"/>
    <property type="match status" value="1"/>
</dbReference>
<protein>
    <submittedName>
        <fullName evidence="2">Uncharacterized protein</fullName>
    </submittedName>
</protein>
<dbReference type="SUPFAM" id="SSF51161">
    <property type="entry name" value="Trimeric LpxA-like enzymes"/>
    <property type="match status" value="1"/>
</dbReference>
<feature type="compositionally biased region" description="Basic and acidic residues" evidence="1">
    <location>
        <begin position="13"/>
        <end position="26"/>
    </location>
</feature>
<comment type="caution">
    <text evidence="2">The sequence shown here is derived from an EMBL/GenBank/DDBJ whole genome shotgun (WGS) entry which is preliminary data.</text>
</comment>
<dbReference type="AlphaFoldDB" id="A0A4R5U210"/>
<accession>A0A4R5U210</accession>
<dbReference type="InterPro" id="IPR011004">
    <property type="entry name" value="Trimer_LpxA-like_sf"/>
</dbReference>
<feature type="compositionally biased region" description="Polar residues" evidence="1">
    <location>
        <begin position="1"/>
        <end position="12"/>
    </location>
</feature>
<gene>
    <name evidence="2" type="ORF">E2F48_00615</name>
</gene>
<dbReference type="Proteomes" id="UP000295411">
    <property type="component" value="Unassembled WGS sequence"/>
</dbReference>
<reference evidence="2 3" key="1">
    <citation type="submission" date="2019-03" db="EMBL/GenBank/DDBJ databases">
        <title>Arthrobacter sp. nov., an bacterium isolated from biocrust in Mu Us Desert.</title>
        <authorList>
            <person name="Lixiong L."/>
        </authorList>
    </citation>
    <scope>NUCLEOTIDE SEQUENCE [LARGE SCALE GENOMIC DNA]</scope>
    <source>
        <strain evidence="2 3">SLN-3</strain>
    </source>
</reference>
<proteinExistence type="predicted"/>
<organism evidence="2 3">
    <name type="scientific">Arthrobacter crusticola</name>
    <dbReference type="NCBI Taxonomy" id="2547960"/>
    <lineage>
        <taxon>Bacteria</taxon>
        <taxon>Bacillati</taxon>
        <taxon>Actinomycetota</taxon>
        <taxon>Actinomycetes</taxon>
        <taxon>Micrococcales</taxon>
        <taxon>Micrococcaceae</taxon>
        <taxon>Arthrobacter</taxon>
    </lineage>
</organism>
<evidence type="ECO:0000256" key="1">
    <source>
        <dbReference type="SAM" id="MobiDB-lite"/>
    </source>
</evidence>
<evidence type="ECO:0000313" key="3">
    <source>
        <dbReference type="Proteomes" id="UP000295411"/>
    </source>
</evidence>
<dbReference type="OrthoDB" id="2643438at2"/>
<dbReference type="EMBL" id="SMTK01000001">
    <property type="protein sequence ID" value="TDK27679.1"/>
    <property type="molecule type" value="Genomic_DNA"/>
</dbReference>
<name>A0A4R5U210_9MICC</name>
<keyword evidence="3" id="KW-1185">Reference proteome</keyword>
<evidence type="ECO:0000313" key="2">
    <source>
        <dbReference type="EMBL" id="TDK27679.1"/>
    </source>
</evidence>
<sequence length="169" mass="18747">MPAAPSSTCPSSDQRKSPPERSRSDIRPMPASTPGVETFTIDNGSVDALSKELHRFGVMDLYRMSHTAHLEGPTVGAYCIQRFIFNQYSARIPFKVKIGEGTRLGYSSLGTVLHPDTIIGKNCLTGQNVTLGSRGDSTPVVGNKVYIGRQMPRREDRQRRGRCQRCRHL</sequence>